<reference evidence="2 3" key="1">
    <citation type="submission" date="2020-03" db="EMBL/GenBank/DDBJ databases">
        <title>Genomic Encyclopedia of Type Strains, Phase IV (KMG-IV): sequencing the most valuable type-strain genomes for metagenomic binning, comparative biology and taxonomic classification.</title>
        <authorList>
            <person name="Goeker M."/>
        </authorList>
    </citation>
    <scope>NUCLEOTIDE SEQUENCE [LARGE SCALE GENOMIC DNA]</scope>
    <source>
        <strain evidence="2 3">DSM 27651</strain>
    </source>
</reference>
<evidence type="ECO:0000259" key="1">
    <source>
        <dbReference type="PROSITE" id="PS50925"/>
    </source>
</evidence>
<dbReference type="PROSITE" id="PS50925">
    <property type="entry name" value="BLUF"/>
    <property type="match status" value="1"/>
</dbReference>
<feature type="domain" description="BLUF" evidence="1">
    <location>
        <begin position="1"/>
        <end position="91"/>
    </location>
</feature>
<dbReference type="RefSeq" id="WP_167953075.1">
    <property type="nucleotide sequence ID" value="NZ_JAATJE010000001.1"/>
</dbReference>
<dbReference type="SMART" id="SM01034">
    <property type="entry name" value="BLUF"/>
    <property type="match status" value="1"/>
</dbReference>
<name>A0ABX0XKH1_9SPHN</name>
<proteinExistence type="predicted"/>
<evidence type="ECO:0000313" key="3">
    <source>
        <dbReference type="Proteomes" id="UP000734218"/>
    </source>
</evidence>
<dbReference type="InterPro" id="IPR007024">
    <property type="entry name" value="BLUF_domain"/>
</dbReference>
<dbReference type="EMBL" id="JAATJE010000001">
    <property type="protein sequence ID" value="NJC33231.1"/>
    <property type="molecule type" value="Genomic_DNA"/>
</dbReference>
<sequence length="134" mass="14780">MLQYCYISSARPGQPVDVDEILATSRRNNQQAGLSGLLIFDGRRFLQVLEGEGAAVRSTVERIQADPRHRAIVKLSERRIEAREFGDWAMACNRVADAGDSRNLASTVDALTEGVADANTRALFRSFARIDRAA</sequence>
<evidence type="ECO:0000313" key="2">
    <source>
        <dbReference type="EMBL" id="NJC33231.1"/>
    </source>
</evidence>
<comment type="caution">
    <text evidence="2">The sequence shown here is derived from an EMBL/GenBank/DDBJ whole genome shotgun (WGS) entry which is preliminary data.</text>
</comment>
<gene>
    <name evidence="2" type="ORF">GGR88_000705</name>
</gene>
<dbReference type="Gene3D" id="3.30.70.100">
    <property type="match status" value="1"/>
</dbReference>
<dbReference type="InterPro" id="IPR036046">
    <property type="entry name" value="Acylphosphatase-like_dom_sf"/>
</dbReference>
<organism evidence="2 3">
    <name type="scientific">Sphingomonas jejuensis</name>
    <dbReference type="NCBI Taxonomy" id="904715"/>
    <lineage>
        <taxon>Bacteria</taxon>
        <taxon>Pseudomonadati</taxon>
        <taxon>Pseudomonadota</taxon>
        <taxon>Alphaproteobacteria</taxon>
        <taxon>Sphingomonadales</taxon>
        <taxon>Sphingomonadaceae</taxon>
        <taxon>Sphingomonas</taxon>
    </lineage>
</organism>
<protein>
    <recommendedName>
        <fullName evidence="1">BLUF domain-containing protein</fullName>
    </recommendedName>
</protein>
<keyword evidence="3" id="KW-1185">Reference proteome</keyword>
<accession>A0ABX0XKH1</accession>
<dbReference type="Pfam" id="PF04940">
    <property type="entry name" value="BLUF"/>
    <property type="match status" value="1"/>
</dbReference>
<dbReference type="SUPFAM" id="SSF54975">
    <property type="entry name" value="Acylphosphatase/BLUF domain-like"/>
    <property type="match status" value="1"/>
</dbReference>
<dbReference type="Proteomes" id="UP000734218">
    <property type="component" value="Unassembled WGS sequence"/>
</dbReference>